<dbReference type="OrthoDB" id="5339332at2759"/>
<feature type="compositionally biased region" description="Basic and acidic residues" evidence="1">
    <location>
        <begin position="461"/>
        <end position="470"/>
    </location>
</feature>
<gene>
    <name evidence="2" type="ORF">B2J93_1441</name>
</gene>
<feature type="region of interest" description="Disordered" evidence="1">
    <location>
        <begin position="433"/>
        <end position="470"/>
    </location>
</feature>
<dbReference type="EMBL" id="MZNU01000340">
    <property type="protein sequence ID" value="OWO99956.1"/>
    <property type="molecule type" value="Genomic_DNA"/>
</dbReference>
<evidence type="ECO:0000313" key="2">
    <source>
        <dbReference type="EMBL" id="OWO99956.1"/>
    </source>
</evidence>
<name>A0A218YVY8_9HELO</name>
<dbReference type="AlphaFoldDB" id="A0A218YVY8"/>
<evidence type="ECO:0000256" key="1">
    <source>
        <dbReference type="SAM" id="MobiDB-lite"/>
    </source>
</evidence>
<feature type="region of interest" description="Disordered" evidence="1">
    <location>
        <begin position="293"/>
        <end position="325"/>
    </location>
</feature>
<dbReference type="STRING" id="503106.A0A218YVY8"/>
<accession>A0A218YVY8</accession>
<dbReference type="Proteomes" id="UP000242519">
    <property type="component" value="Unassembled WGS sequence"/>
</dbReference>
<comment type="caution">
    <text evidence="2">The sequence shown here is derived from an EMBL/GenBank/DDBJ whole genome shotgun (WGS) entry which is preliminary data.</text>
</comment>
<feature type="compositionally biased region" description="Polar residues" evidence="1">
    <location>
        <begin position="1"/>
        <end position="13"/>
    </location>
</feature>
<proteinExistence type="predicted"/>
<evidence type="ECO:0000313" key="3">
    <source>
        <dbReference type="Proteomes" id="UP000242519"/>
    </source>
</evidence>
<feature type="compositionally biased region" description="Basic and acidic residues" evidence="1">
    <location>
        <begin position="293"/>
        <end position="303"/>
    </location>
</feature>
<feature type="region of interest" description="Disordered" evidence="1">
    <location>
        <begin position="227"/>
        <end position="278"/>
    </location>
</feature>
<reference evidence="2 3" key="1">
    <citation type="submission" date="2017-04" db="EMBL/GenBank/DDBJ databases">
        <title>Draft genome sequence of Marssonina coronaria NL1: causal agent of apple blotch.</title>
        <authorList>
            <person name="Cheng Q."/>
        </authorList>
    </citation>
    <scope>NUCLEOTIDE SEQUENCE [LARGE SCALE GENOMIC DNA]</scope>
    <source>
        <strain evidence="2 3">NL1</strain>
    </source>
</reference>
<sequence>MATNAGPNSSTSRALPAFNHPSLHGLQSRPRPPQSAPDSRRRHSLPLQFLPLSLWGANTSSASLVASEEAACGEHILDEATVAHRISALRQLNGATRSRHRYAKSTGARNSTFSQPVIVRTYSGAARPRSEQRDIVTVKRESGFAAMAAGRMELKMPPAEAFTFKGIMDEIRQDVSEDLERIAEICARSKYSLSNQYEVHMPPHGRGEAVLQTVGLGVASKPVVGGPSLQAIGSDDEQPRHVGKRSGRRSKSVAYGTLETIMSSSRSSEEDKSKKKPAAVIAEDVLARAAEKELQAAASKEEAADNAIESGKPPERPSKHGRSKSASFASLVIDNAHGSKLDASSHFVSPASLLSEPACPQTSTASGLENGPVFESYQYKSSRLQSLMSPKTTMIRNNESIASTLRPEGEHQSSILGNIGSWLPWSRHATTSNQVFQGRKGGDFNAEGSLRDLLRSTNLDQKGKSVDRSE</sequence>
<protein>
    <submittedName>
        <fullName evidence="2">Uncharacterized protein</fullName>
    </submittedName>
</protein>
<keyword evidence="3" id="KW-1185">Reference proteome</keyword>
<feature type="region of interest" description="Disordered" evidence="1">
    <location>
        <begin position="1"/>
        <end position="42"/>
    </location>
</feature>
<organism evidence="2 3">
    <name type="scientific">Diplocarpon coronariae</name>
    <dbReference type="NCBI Taxonomy" id="2795749"/>
    <lineage>
        <taxon>Eukaryota</taxon>
        <taxon>Fungi</taxon>
        <taxon>Dikarya</taxon>
        <taxon>Ascomycota</taxon>
        <taxon>Pezizomycotina</taxon>
        <taxon>Leotiomycetes</taxon>
        <taxon>Helotiales</taxon>
        <taxon>Drepanopezizaceae</taxon>
        <taxon>Diplocarpon</taxon>
    </lineage>
</organism>
<dbReference type="InParanoid" id="A0A218YVY8"/>
<feature type="compositionally biased region" description="Basic residues" evidence="1">
    <location>
        <begin position="241"/>
        <end position="251"/>
    </location>
</feature>